<dbReference type="Gene3D" id="1.10.220.10">
    <property type="entry name" value="Annexin"/>
    <property type="match status" value="1"/>
</dbReference>
<dbReference type="PANTHER" id="PTHR10502:SF233">
    <property type="entry name" value="ANNEXIN B9"/>
    <property type="match status" value="1"/>
</dbReference>
<feature type="region of interest" description="Disordered" evidence="1">
    <location>
        <begin position="77"/>
        <end position="115"/>
    </location>
</feature>
<dbReference type="Proteomes" id="UP001307889">
    <property type="component" value="Chromosome 13"/>
</dbReference>
<dbReference type="SUPFAM" id="SSF47874">
    <property type="entry name" value="Annexin"/>
    <property type="match status" value="1"/>
</dbReference>
<sequence>MSDHLVDGPPNKRPKLGGDPFQNQNDNSGVMAPGADHMMRFNNYGMTGGMASQQQQQWSAPKRTDIISSMFDLENDLPDELNSCSSWGTTTDAPSNKPPATGPGPGQQMQNGGMEPTADQRLQHHLMQGAKNQLVGLGPVLKGQVGGTLQSPPNVSVSKSMDPMVASMHQLQQGSLSTSSGMIMTNSPLNQMPGNTLVVSNKQPLPTVASMMAGGPPNTTAPPPQGLLQGGGQNGPVMRNVMPGHLVNRVQSPLNIHLQQPRQPVSRRNLNGAGVTPYSYGTVAAPAQRPVPPTLSAIQQPRFPTSIVAMYASDRRFPRLKVKFPSQSKVNWNIEKSDWVGDVEARKLQNAIFGYDSTEQIIADVLGAVTQNRRANLVQSYWKLTGRKLSSDLKSTLAGDLEKVCQKIVAEPRVLLARKLHRAVTAFPIVERDYLLSLICERSGEEVRDLKESYLNKFGRRVDDDLRLHCADNAEIACALLNSHRRDDSNSIQVHQDAILLQKLGVGIAYGDLPEPVIYFLLRTRSFAHLRAVFAEYKRLVGSAIENSVPPSMPVARRESLISALRAVAGPEMFAARVLGRTDPQFYLSTLLTFRLTRSREFWRYLEQMYLELYNVRIKDELVVHTSGEATTLLLNLLEL</sequence>
<dbReference type="EMBL" id="AP028921">
    <property type="protein sequence ID" value="BET01961.1"/>
    <property type="molecule type" value="Genomic_DNA"/>
</dbReference>
<reference evidence="2 3" key="1">
    <citation type="submission" date="2023-09" db="EMBL/GenBank/DDBJ databases">
        <title>Nesidiocoris tenuis whole genome shotgun sequence.</title>
        <authorList>
            <person name="Shibata T."/>
            <person name="Shimoda M."/>
            <person name="Kobayashi T."/>
            <person name="Uehara T."/>
        </authorList>
    </citation>
    <scope>NUCLEOTIDE SEQUENCE [LARGE SCALE GENOMIC DNA]</scope>
    <source>
        <strain evidence="2 3">Japan</strain>
    </source>
</reference>
<dbReference type="PANTHER" id="PTHR10502">
    <property type="entry name" value="ANNEXIN"/>
    <property type="match status" value="1"/>
</dbReference>
<name>A0ABN7BC56_9HEMI</name>
<feature type="compositionally biased region" description="Polar residues" evidence="1">
    <location>
        <begin position="82"/>
        <end position="94"/>
    </location>
</feature>
<proteinExistence type="predicted"/>
<evidence type="ECO:0008006" key="4">
    <source>
        <dbReference type="Google" id="ProtNLM"/>
    </source>
</evidence>
<accession>A0ABN7BC56</accession>
<gene>
    <name evidence="2" type="ORF">NTJ_14780</name>
</gene>
<organism evidence="2 3">
    <name type="scientific">Nesidiocoris tenuis</name>
    <dbReference type="NCBI Taxonomy" id="355587"/>
    <lineage>
        <taxon>Eukaryota</taxon>
        <taxon>Metazoa</taxon>
        <taxon>Ecdysozoa</taxon>
        <taxon>Arthropoda</taxon>
        <taxon>Hexapoda</taxon>
        <taxon>Insecta</taxon>
        <taxon>Pterygota</taxon>
        <taxon>Neoptera</taxon>
        <taxon>Paraneoptera</taxon>
        <taxon>Hemiptera</taxon>
        <taxon>Heteroptera</taxon>
        <taxon>Panheteroptera</taxon>
        <taxon>Cimicomorpha</taxon>
        <taxon>Miridae</taxon>
        <taxon>Dicyphina</taxon>
        <taxon>Nesidiocoris</taxon>
    </lineage>
</organism>
<evidence type="ECO:0000313" key="3">
    <source>
        <dbReference type="Proteomes" id="UP001307889"/>
    </source>
</evidence>
<evidence type="ECO:0000256" key="1">
    <source>
        <dbReference type="SAM" id="MobiDB-lite"/>
    </source>
</evidence>
<protein>
    <recommendedName>
        <fullName evidence="4">Annexin</fullName>
    </recommendedName>
</protein>
<dbReference type="InterPro" id="IPR037104">
    <property type="entry name" value="Annexin_sf"/>
</dbReference>
<keyword evidence="3" id="KW-1185">Reference proteome</keyword>
<feature type="region of interest" description="Disordered" evidence="1">
    <location>
        <begin position="1"/>
        <end position="32"/>
    </location>
</feature>
<evidence type="ECO:0000313" key="2">
    <source>
        <dbReference type="EMBL" id="BET01961.1"/>
    </source>
</evidence>